<evidence type="ECO:0000313" key="1">
    <source>
        <dbReference type="EMBL" id="OHV46212.1"/>
    </source>
</evidence>
<organism evidence="1 2">
    <name type="scientific">Parafrankia colletiae</name>
    <dbReference type="NCBI Taxonomy" id="573497"/>
    <lineage>
        <taxon>Bacteria</taxon>
        <taxon>Bacillati</taxon>
        <taxon>Actinomycetota</taxon>
        <taxon>Actinomycetes</taxon>
        <taxon>Frankiales</taxon>
        <taxon>Frankiaceae</taxon>
        <taxon>Parafrankia</taxon>
    </lineage>
</organism>
<gene>
    <name evidence="1" type="ORF">CC117_00720</name>
</gene>
<dbReference type="EMBL" id="MBLM01000002">
    <property type="protein sequence ID" value="OHV46212.1"/>
    <property type="molecule type" value="Genomic_DNA"/>
</dbReference>
<evidence type="ECO:0000313" key="2">
    <source>
        <dbReference type="Proteomes" id="UP000179627"/>
    </source>
</evidence>
<keyword evidence="2" id="KW-1185">Reference proteome</keyword>
<dbReference type="OrthoDB" id="3218131at2"/>
<name>A0A1S1RLQ8_9ACTN</name>
<dbReference type="AlphaFoldDB" id="A0A1S1RLQ8"/>
<dbReference type="Proteomes" id="UP000179627">
    <property type="component" value="Unassembled WGS sequence"/>
</dbReference>
<proteinExistence type="predicted"/>
<protein>
    <submittedName>
        <fullName evidence="1">Uncharacterized protein</fullName>
    </submittedName>
</protein>
<sequence>MARTTKSKICPDCKGKGKKGAQLCRACNPSSALGDIAAGAARRAANRLNGRAIRLTDLGTASTSRGSRTIRASDGLPSGGSGYVCSCGATTWLNVNSRGKTSCLPGHGCNPRR</sequence>
<dbReference type="RefSeq" id="WP_071081763.1">
    <property type="nucleotide sequence ID" value="NZ_MBLM01000002.1"/>
</dbReference>
<comment type="caution">
    <text evidence="1">The sequence shown here is derived from an EMBL/GenBank/DDBJ whole genome shotgun (WGS) entry which is preliminary data.</text>
</comment>
<accession>A0A1S1RLQ8</accession>
<reference evidence="2" key="1">
    <citation type="submission" date="2016-07" db="EMBL/GenBank/DDBJ databases">
        <title>Sequence Frankia sp. strain CcI1.17.</title>
        <authorList>
            <person name="Ghodhbane-Gtari F."/>
            <person name="Swanson E."/>
            <person name="Gueddou A."/>
            <person name="Morris K."/>
            <person name="Hezbri K."/>
            <person name="Ktari A."/>
            <person name="Nouioui I."/>
            <person name="Abebe-Akele F."/>
            <person name="Simpson S."/>
            <person name="Thomas K."/>
            <person name="Gtari M."/>
            <person name="Tisa L.S."/>
            <person name="Hurst S."/>
        </authorList>
    </citation>
    <scope>NUCLEOTIDE SEQUENCE [LARGE SCALE GENOMIC DNA]</scope>
    <source>
        <strain evidence="2">Cc1.17</strain>
    </source>
</reference>